<evidence type="ECO:0000256" key="2">
    <source>
        <dbReference type="SAM" id="MobiDB-lite"/>
    </source>
</evidence>
<organism evidence="4 5">
    <name type="scientific">Solirubrobacter pauli</name>
    <dbReference type="NCBI Taxonomy" id="166793"/>
    <lineage>
        <taxon>Bacteria</taxon>
        <taxon>Bacillati</taxon>
        <taxon>Actinomycetota</taxon>
        <taxon>Thermoleophilia</taxon>
        <taxon>Solirubrobacterales</taxon>
        <taxon>Solirubrobacteraceae</taxon>
        <taxon>Solirubrobacter</taxon>
    </lineage>
</organism>
<dbReference type="InterPro" id="IPR024983">
    <property type="entry name" value="CHAT_dom"/>
</dbReference>
<feature type="compositionally biased region" description="Gly residues" evidence="2">
    <location>
        <begin position="334"/>
        <end position="348"/>
    </location>
</feature>
<keyword evidence="5" id="KW-1185">Reference proteome</keyword>
<dbReference type="PANTHER" id="PTHR10098:SF108">
    <property type="entry name" value="TETRATRICOPEPTIDE REPEAT PROTEIN 28"/>
    <property type="match status" value="1"/>
</dbReference>
<evidence type="ECO:0000259" key="3">
    <source>
        <dbReference type="Pfam" id="PF12770"/>
    </source>
</evidence>
<dbReference type="SUPFAM" id="SSF48452">
    <property type="entry name" value="TPR-like"/>
    <property type="match status" value="1"/>
</dbReference>
<sequence length="931" mass="96784">MLAVAEEAVRLASADARAARRAAAAVVAETADVEARSVAERALGLAALELGDPTGAVAHLQRARALAVTGDLKTRIGEADMSLALALTLLGDTAQALACLDRAEPVLDGHLRARAQGQRALVLQKLGRLDEALAGYRRPLRAHRAAGDTLWEARLLCNRGVLQIYRGALAAAEADLARAERLHESIGQALAATQVRHNRGWLAARSGDVPRALKWYDRVEAEYRDHGVPLALLLMDRCEVLLSARLAAEAKANADAAATELAAAGFAADLAEAHLLAAHAELLVGDTTAAREHATRADQAFTRQRRPGWAALARAATAEAAWLEATRANASGAASGGAGGATGAGGPASAGAAGPASAGVAGPASAGVGDTDPGDAAPVDAGRRERLEGALVAAQRAVRALERVGWDVEALDARLIAGRAALALGRERLARRYLGLAAARRDRGPVQVRTRAAHAAALLRLAQGDRRGASAAVAAGLRALEAHQMALGATELRAHASGHGEALATLGLRLAVESGSAQRVLVAAERRRAAGLLRRPARPPDDAALAHELQELRRTTSALEAGLRDGQPEAELRRRQASLERSVRRRALQARWESGDVFAPKLGGVDPVPSIGELSVALGERDLVEFVALDDELLSVTVADGRATLRRLASATEVAKEVASLRFALRRLATAPPGSRTAQGMADVAATVAARLDALLGLADAGGERPLVIVPTGDLHALPWAMVPSLERRALTVCPSVRLWYRAALVPAPRAPRHVLVAGPRLPAATEEVEALARRHPEATTLTHARATVGNVTDALSTANTAHIAAHGRFRDDNPQFCSLELADGNVTVYDLERVPRLPQRIVLASCESGLSAVHAGDELMGFTAAVLTLGTSTVIAAVVPVPDAATKGLMLRLDEALQAGEEPAQALVNARAEGVLMSAGGASFVCFGAG</sequence>
<dbReference type="Pfam" id="PF12770">
    <property type="entry name" value="CHAT"/>
    <property type="match status" value="1"/>
</dbReference>
<reference evidence="4 5" key="1">
    <citation type="submission" date="2018-10" db="EMBL/GenBank/DDBJ databases">
        <title>Genomic Encyclopedia of Archaeal and Bacterial Type Strains, Phase II (KMG-II): from individual species to whole genera.</title>
        <authorList>
            <person name="Goeker M."/>
        </authorList>
    </citation>
    <scope>NUCLEOTIDE SEQUENCE [LARGE SCALE GENOMIC DNA]</scope>
    <source>
        <strain evidence="4 5">DSM 14954</strain>
    </source>
</reference>
<evidence type="ECO:0000256" key="1">
    <source>
        <dbReference type="SAM" id="Coils"/>
    </source>
</evidence>
<evidence type="ECO:0000313" key="5">
    <source>
        <dbReference type="Proteomes" id="UP000278962"/>
    </source>
</evidence>
<feature type="region of interest" description="Disordered" evidence="2">
    <location>
        <begin position="333"/>
        <end position="380"/>
    </location>
</feature>
<dbReference type="PANTHER" id="PTHR10098">
    <property type="entry name" value="RAPSYN-RELATED"/>
    <property type="match status" value="1"/>
</dbReference>
<dbReference type="Gene3D" id="1.25.40.10">
    <property type="entry name" value="Tetratricopeptide repeat domain"/>
    <property type="match status" value="1"/>
</dbReference>
<keyword evidence="1" id="KW-0175">Coiled coil</keyword>
<feature type="compositionally biased region" description="Low complexity" evidence="2">
    <location>
        <begin position="349"/>
        <end position="369"/>
    </location>
</feature>
<evidence type="ECO:0000313" key="4">
    <source>
        <dbReference type="EMBL" id="RKQ91348.1"/>
    </source>
</evidence>
<dbReference type="SMART" id="SM00028">
    <property type="entry name" value="TPR"/>
    <property type="match status" value="5"/>
</dbReference>
<dbReference type="Proteomes" id="UP000278962">
    <property type="component" value="Unassembled WGS sequence"/>
</dbReference>
<dbReference type="InterPro" id="IPR011990">
    <property type="entry name" value="TPR-like_helical_dom_sf"/>
</dbReference>
<proteinExistence type="predicted"/>
<accession>A0A660L8L0</accession>
<dbReference type="EMBL" id="RBIL01000001">
    <property type="protein sequence ID" value="RKQ91348.1"/>
    <property type="molecule type" value="Genomic_DNA"/>
</dbReference>
<comment type="caution">
    <text evidence="4">The sequence shown here is derived from an EMBL/GenBank/DDBJ whole genome shotgun (WGS) entry which is preliminary data.</text>
</comment>
<feature type="domain" description="CHAT" evidence="3">
    <location>
        <begin position="692"/>
        <end position="912"/>
    </location>
</feature>
<feature type="coiled-coil region" evidence="1">
    <location>
        <begin position="162"/>
        <end position="189"/>
    </location>
</feature>
<dbReference type="RefSeq" id="WP_121248882.1">
    <property type="nucleotide sequence ID" value="NZ_RBIL01000001.1"/>
</dbReference>
<name>A0A660L8L0_9ACTN</name>
<gene>
    <name evidence="4" type="ORF">C8N24_1170</name>
</gene>
<dbReference type="AlphaFoldDB" id="A0A660L8L0"/>
<dbReference type="OrthoDB" id="9761935at2"/>
<protein>
    <submittedName>
        <fullName evidence="4">CHAT domain-containing protein</fullName>
    </submittedName>
</protein>
<dbReference type="InterPro" id="IPR019734">
    <property type="entry name" value="TPR_rpt"/>
</dbReference>